<gene>
    <name evidence="2" type="ORF">POTOM_043181</name>
</gene>
<feature type="region of interest" description="Disordered" evidence="1">
    <location>
        <begin position="1"/>
        <end position="29"/>
    </location>
</feature>
<evidence type="ECO:0000313" key="2">
    <source>
        <dbReference type="EMBL" id="KAG6753137.1"/>
    </source>
</evidence>
<protein>
    <submittedName>
        <fullName evidence="2">Uncharacterized protein</fullName>
    </submittedName>
</protein>
<comment type="caution">
    <text evidence="2">The sequence shown here is derived from an EMBL/GenBank/DDBJ whole genome shotgun (WGS) entry which is preliminary data.</text>
</comment>
<evidence type="ECO:0000313" key="3">
    <source>
        <dbReference type="Proteomes" id="UP000886885"/>
    </source>
</evidence>
<evidence type="ECO:0000256" key="1">
    <source>
        <dbReference type="SAM" id="MobiDB-lite"/>
    </source>
</evidence>
<dbReference type="EMBL" id="JAAWWB010000024">
    <property type="protein sequence ID" value="KAG6753137.1"/>
    <property type="molecule type" value="Genomic_DNA"/>
</dbReference>
<sequence length="114" mass="13406">MQDIPQRKSVGKSKPRLADRDADGEYMTALPDQPSTSKMAFSSKVNVFHRIASDDFPVEIKHHFHRVHEVLLYHNRCTCPMLNFSYVLRACSLKLDHYRHNSHYLLAWWVSSRH</sequence>
<keyword evidence="3" id="KW-1185">Reference proteome</keyword>
<proteinExistence type="predicted"/>
<name>A0A8X7YQ46_POPTO</name>
<accession>A0A8X7YQ46</accession>
<dbReference type="AlphaFoldDB" id="A0A8X7YQ46"/>
<dbReference type="Proteomes" id="UP000886885">
    <property type="component" value="Chromosome 12D"/>
</dbReference>
<organism evidence="2 3">
    <name type="scientific">Populus tomentosa</name>
    <name type="common">Chinese white poplar</name>
    <dbReference type="NCBI Taxonomy" id="118781"/>
    <lineage>
        <taxon>Eukaryota</taxon>
        <taxon>Viridiplantae</taxon>
        <taxon>Streptophyta</taxon>
        <taxon>Embryophyta</taxon>
        <taxon>Tracheophyta</taxon>
        <taxon>Spermatophyta</taxon>
        <taxon>Magnoliopsida</taxon>
        <taxon>eudicotyledons</taxon>
        <taxon>Gunneridae</taxon>
        <taxon>Pentapetalae</taxon>
        <taxon>rosids</taxon>
        <taxon>fabids</taxon>
        <taxon>Malpighiales</taxon>
        <taxon>Salicaceae</taxon>
        <taxon>Saliceae</taxon>
        <taxon>Populus</taxon>
    </lineage>
</organism>
<reference evidence="2" key="1">
    <citation type="journal article" date="2020" name="bioRxiv">
        <title>Hybrid origin of Populus tomentosa Carr. identified through genome sequencing and phylogenomic analysis.</title>
        <authorList>
            <person name="An X."/>
            <person name="Gao K."/>
            <person name="Chen Z."/>
            <person name="Li J."/>
            <person name="Yang X."/>
            <person name="Yang X."/>
            <person name="Zhou J."/>
            <person name="Guo T."/>
            <person name="Zhao T."/>
            <person name="Huang S."/>
            <person name="Miao D."/>
            <person name="Khan W.U."/>
            <person name="Rao P."/>
            <person name="Ye M."/>
            <person name="Lei B."/>
            <person name="Liao W."/>
            <person name="Wang J."/>
            <person name="Ji L."/>
            <person name="Li Y."/>
            <person name="Guo B."/>
            <person name="Mustafa N.S."/>
            <person name="Li S."/>
            <person name="Yun Q."/>
            <person name="Keller S.R."/>
            <person name="Mao J."/>
            <person name="Zhang R."/>
            <person name="Strauss S.H."/>
        </authorList>
    </citation>
    <scope>NUCLEOTIDE SEQUENCE</scope>
    <source>
        <strain evidence="2">GM15</strain>
        <tissue evidence="2">Leaf</tissue>
    </source>
</reference>